<name>A0AAD6Z4Z2_9AGAR</name>
<feature type="compositionally biased region" description="Basic and acidic residues" evidence="1">
    <location>
        <begin position="276"/>
        <end position="288"/>
    </location>
</feature>
<dbReference type="EMBL" id="JARIHO010000086">
    <property type="protein sequence ID" value="KAJ7307927.1"/>
    <property type="molecule type" value="Genomic_DNA"/>
</dbReference>
<feature type="region of interest" description="Disordered" evidence="1">
    <location>
        <begin position="252"/>
        <end position="347"/>
    </location>
</feature>
<comment type="caution">
    <text evidence="2">The sequence shown here is derived from an EMBL/GenBank/DDBJ whole genome shotgun (WGS) entry which is preliminary data.</text>
</comment>
<keyword evidence="3" id="KW-1185">Reference proteome</keyword>
<protein>
    <submittedName>
        <fullName evidence="2">Uncharacterized protein</fullName>
    </submittedName>
</protein>
<proteinExistence type="predicted"/>
<feature type="compositionally biased region" description="Basic and acidic residues" evidence="1">
    <location>
        <begin position="295"/>
        <end position="318"/>
    </location>
</feature>
<dbReference type="Proteomes" id="UP001218218">
    <property type="component" value="Unassembled WGS sequence"/>
</dbReference>
<organism evidence="2 3">
    <name type="scientific">Mycena albidolilacea</name>
    <dbReference type="NCBI Taxonomy" id="1033008"/>
    <lineage>
        <taxon>Eukaryota</taxon>
        <taxon>Fungi</taxon>
        <taxon>Dikarya</taxon>
        <taxon>Basidiomycota</taxon>
        <taxon>Agaricomycotina</taxon>
        <taxon>Agaricomycetes</taxon>
        <taxon>Agaricomycetidae</taxon>
        <taxon>Agaricales</taxon>
        <taxon>Marasmiineae</taxon>
        <taxon>Mycenaceae</taxon>
        <taxon>Mycena</taxon>
    </lineage>
</organism>
<feature type="compositionally biased region" description="Basic residues" evidence="1">
    <location>
        <begin position="319"/>
        <end position="328"/>
    </location>
</feature>
<accession>A0AAD6Z4Z2</accession>
<gene>
    <name evidence="2" type="ORF">DFH08DRAFT_824012</name>
</gene>
<dbReference type="AlphaFoldDB" id="A0AAD6Z4Z2"/>
<evidence type="ECO:0000256" key="1">
    <source>
        <dbReference type="SAM" id="MobiDB-lite"/>
    </source>
</evidence>
<evidence type="ECO:0000313" key="2">
    <source>
        <dbReference type="EMBL" id="KAJ7307927.1"/>
    </source>
</evidence>
<evidence type="ECO:0000313" key="3">
    <source>
        <dbReference type="Proteomes" id="UP001218218"/>
    </source>
</evidence>
<sequence length="482" mass="53605">MPSKRAEHGLRLGLQRKAWNKEHQILFCQAPPKPKAASPPQPTQSPLGGASYFFKPIGTIFLPFYTKPDDPGHKNPVLTSIFNAAIPQLVGILADWNNLHPVIASFNEYFSGQKKHLHSREASHWMDTLGLALTPELEAVLTDPLIRLIDHPALLRLTEEECQRRVMGVGSVLLQILAVQHELGEPLNLNGDLIEDLKDESVVACLADGDEALNAIFSIISTSTRLDAFVQQMLAFKRDHTMFNEELRPPLFRRDRPSYFPPTKPIPVQIKSTLNRKGDLVVDEEKPPKRTKSCSKTERKKEGPKCQRDDEIEQERSQKRPKVSRKKEGKIGDKKSTQKPAVTTRSRRTIIEITGNVTWVPVCLRFTHSRAANEDGGKSYEAQPPSAVADGEFTFWHAKVACPRAKWLVSGGGVDLGGITRPRPAEWLASHFVGLASHSAGLASAEIEKWLAHCAHCAGLLCHISHATRLAKPDQYFGPQST</sequence>
<reference evidence="2" key="1">
    <citation type="submission" date="2023-03" db="EMBL/GenBank/DDBJ databases">
        <title>Massive genome expansion in bonnet fungi (Mycena s.s.) driven by repeated elements and novel gene families across ecological guilds.</title>
        <authorList>
            <consortium name="Lawrence Berkeley National Laboratory"/>
            <person name="Harder C.B."/>
            <person name="Miyauchi S."/>
            <person name="Viragh M."/>
            <person name="Kuo A."/>
            <person name="Thoen E."/>
            <person name="Andreopoulos B."/>
            <person name="Lu D."/>
            <person name="Skrede I."/>
            <person name="Drula E."/>
            <person name="Henrissat B."/>
            <person name="Morin E."/>
            <person name="Kohler A."/>
            <person name="Barry K."/>
            <person name="LaButti K."/>
            <person name="Morin E."/>
            <person name="Salamov A."/>
            <person name="Lipzen A."/>
            <person name="Mereny Z."/>
            <person name="Hegedus B."/>
            <person name="Baldrian P."/>
            <person name="Stursova M."/>
            <person name="Weitz H."/>
            <person name="Taylor A."/>
            <person name="Grigoriev I.V."/>
            <person name="Nagy L.G."/>
            <person name="Martin F."/>
            <person name="Kauserud H."/>
        </authorList>
    </citation>
    <scope>NUCLEOTIDE SEQUENCE</scope>
    <source>
        <strain evidence="2">CBHHK002</strain>
    </source>
</reference>